<sequence>MSNAVVNGLAGAGGGIIAQIITYPLQTVNTRQQTERVAKESGRSPHPTPPAAGGGTLVQILQVVRTEGWGGLYSGLKPSLFGTAASQGIYYYFYQVFKNKAEAIAVARRKKGRGDGTVGMLSWLVVAAFAGSLNVLLTNPIWVLVTRMQTHTQAEKKIMEAKREALLLETSESNFMGSTLQDKLAQLDSTKPRAYRTLHAAREVYNEAGIIGFWKGIIPTLIMVCNPSIQFMIYESSLKHLRAKRASSKKVTSNVSALEVFLLGAVAKLGATVSTYPLLVVKSRLQAKQEIGGNILLRYSGLFCCANALNFFFHCWSWDAGTLDAIMKMFRYEGLPCFYKGMSTKIVQSVLAASVLFMVKEELVKALVVFSDRCQKIHSNRVK</sequence>
<evidence type="ECO:0000313" key="2">
    <source>
        <dbReference type="Proteomes" id="UP001062846"/>
    </source>
</evidence>
<organism evidence="1 2">
    <name type="scientific">Rhododendron molle</name>
    <name type="common">Chinese azalea</name>
    <name type="synonym">Azalea mollis</name>
    <dbReference type="NCBI Taxonomy" id="49168"/>
    <lineage>
        <taxon>Eukaryota</taxon>
        <taxon>Viridiplantae</taxon>
        <taxon>Streptophyta</taxon>
        <taxon>Embryophyta</taxon>
        <taxon>Tracheophyta</taxon>
        <taxon>Spermatophyta</taxon>
        <taxon>Magnoliopsida</taxon>
        <taxon>eudicotyledons</taxon>
        <taxon>Gunneridae</taxon>
        <taxon>Pentapetalae</taxon>
        <taxon>asterids</taxon>
        <taxon>Ericales</taxon>
        <taxon>Ericaceae</taxon>
        <taxon>Ericoideae</taxon>
        <taxon>Rhodoreae</taxon>
        <taxon>Rhododendron</taxon>
    </lineage>
</organism>
<reference evidence="1" key="1">
    <citation type="submission" date="2022-02" db="EMBL/GenBank/DDBJ databases">
        <title>Plant Genome Project.</title>
        <authorList>
            <person name="Zhang R.-G."/>
        </authorList>
    </citation>
    <scope>NUCLEOTIDE SEQUENCE</scope>
    <source>
        <strain evidence="1">AT1</strain>
    </source>
</reference>
<dbReference type="EMBL" id="CM046394">
    <property type="protein sequence ID" value="KAI8549095.1"/>
    <property type="molecule type" value="Genomic_DNA"/>
</dbReference>
<dbReference type="Proteomes" id="UP001062846">
    <property type="component" value="Chromosome 7"/>
</dbReference>
<comment type="caution">
    <text evidence="1">The sequence shown here is derived from an EMBL/GenBank/DDBJ whole genome shotgun (WGS) entry which is preliminary data.</text>
</comment>
<name>A0ACC0N745_RHOML</name>
<evidence type="ECO:0000313" key="1">
    <source>
        <dbReference type="EMBL" id="KAI8549095.1"/>
    </source>
</evidence>
<proteinExistence type="predicted"/>
<keyword evidence="2" id="KW-1185">Reference proteome</keyword>
<protein>
    <submittedName>
        <fullName evidence="1">Uncharacterized protein</fullName>
    </submittedName>
</protein>
<gene>
    <name evidence="1" type="ORF">RHMOL_Rhmol07G0324000</name>
</gene>
<accession>A0ACC0N745</accession>